<reference evidence="3" key="1">
    <citation type="submission" date="2016-09" db="EMBL/GenBank/DDBJ databases">
        <authorList>
            <person name="Varghese N."/>
            <person name="Submissions S."/>
        </authorList>
    </citation>
    <scope>NUCLEOTIDE SEQUENCE [LARGE SCALE GENOMIC DNA]</scope>
    <source>
        <strain evidence="3">TNe-862</strain>
    </source>
</reference>
<proteinExistence type="predicted"/>
<name>A0A1G7CJP7_9BURK</name>
<protein>
    <submittedName>
        <fullName evidence="2">Uncharacterized protein</fullName>
    </submittedName>
</protein>
<organism evidence="2 3">
    <name type="scientific">Paraburkholderia lycopersici</name>
    <dbReference type="NCBI Taxonomy" id="416944"/>
    <lineage>
        <taxon>Bacteria</taxon>
        <taxon>Pseudomonadati</taxon>
        <taxon>Pseudomonadota</taxon>
        <taxon>Betaproteobacteria</taxon>
        <taxon>Burkholderiales</taxon>
        <taxon>Burkholderiaceae</taxon>
        <taxon>Paraburkholderia</taxon>
    </lineage>
</organism>
<dbReference type="Proteomes" id="UP000198908">
    <property type="component" value="Unassembled WGS sequence"/>
</dbReference>
<evidence type="ECO:0000313" key="2">
    <source>
        <dbReference type="EMBL" id="SDE39539.1"/>
    </source>
</evidence>
<keyword evidence="3" id="KW-1185">Reference proteome</keyword>
<gene>
    <name evidence="2" type="ORF">SAMN05421548_1462</name>
</gene>
<evidence type="ECO:0000313" key="3">
    <source>
        <dbReference type="Proteomes" id="UP000198908"/>
    </source>
</evidence>
<accession>A0A1G7CJP7</accession>
<dbReference type="EMBL" id="FMYQ01000046">
    <property type="protein sequence ID" value="SDE39539.1"/>
    <property type="molecule type" value="Genomic_DNA"/>
</dbReference>
<dbReference type="STRING" id="416944.SAMN05421548_1462"/>
<evidence type="ECO:0000256" key="1">
    <source>
        <dbReference type="SAM" id="MobiDB-lite"/>
    </source>
</evidence>
<dbReference type="AlphaFoldDB" id="A0A1G7CJP7"/>
<sequence>MSAEGNSSRPPLRRTESHTEVQLNRLPHVRHLNRPSDGTYGPLAGHSGQRFIVGPA</sequence>
<feature type="region of interest" description="Disordered" evidence="1">
    <location>
        <begin position="1"/>
        <end position="56"/>
    </location>
</feature>